<protein>
    <submittedName>
        <fullName evidence="2">Uncharacterized protein</fullName>
    </submittedName>
</protein>
<name>A0A0D3L1H7_EMIH1</name>
<dbReference type="PaxDb" id="2903-EOD41862"/>
<proteinExistence type="predicted"/>
<feature type="signal peptide" evidence="1">
    <location>
        <begin position="1"/>
        <end position="16"/>
    </location>
</feature>
<dbReference type="HOGENOM" id="CLU_1753106_0_0_1"/>
<dbReference type="GeneID" id="17287132"/>
<accession>A0A0D3L1H7</accession>
<sequence length="149" mass="16344">MHFSLLFLVALEPTLCLRTQHARLPSRPRCATPLLASPGDELEKKTNSEGDELAAEFARRLEQEGGRHRFLLRTTVSEWRESAREHVRGAADSAKRMELMAPEKVSNASPVALLGGLLALTLLTTAYQLMAAPEVVDASSAYQAPEYGL</sequence>
<dbReference type="KEGG" id="ehx:EMIHUDRAFT_431848"/>
<reference evidence="2" key="2">
    <citation type="submission" date="2024-10" db="UniProtKB">
        <authorList>
            <consortium name="EnsemblProtists"/>
        </authorList>
    </citation>
    <scope>IDENTIFICATION</scope>
</reference>
<dbReference type="RefSeq" id="XP_005794291.1">
    <property type="nucleotide sequence ID" value="XM_005794234.1"/>
</dbReference>
<organism evidence="2 3">
    <name type="scientific">Emiliania huxleyi (strain CCMP1516)</name>
    <dbReference type="NCBI Taxonomy" id="280463"/>
    <lineage>
        <taxon>Eukaryota</taxon>
        <taxon>Haptista</taxon>
        <taxon>Haptophyta</taxon>
        <taxon>Prymnesiophyceae</taxon>
        <taxon>Isochrysidales</taxon>
        <taxon>Noelaerhabdaceae</taxon>
        <taxon>Emiliania</taxon>
    </lineage>
</organism>
<evidence type="ECO:0000256" key="1">
    <source>
        <dbReference type="SAM" id="SignalP"/>
    </source>
</evidence>
<dbReference type="Proteomes" id="UP000013827">
    <property type="component" value="Unassembled WGS sequence"/>
</dbReference>
<dbReference type="AlphaFoldDB" id="A0A0D3L1H7"/>
<evidence type="ECO:0000313" key="2">
    <source>
        <dbReference type="EnsemblProtists" id="EOD41862"/>
    </source>
</evidence>
<keyword evidence="1" id="KW-0732">Signal</keyword>
<evidence type="ECO:0000313" key="3">
    <source>
        <dbReference type="Proteomes" id="UP000013827"/>
    </source>
</evidence>
<feature type="chain" id="PRO_5044283000" evidence="1">
    <location>
        <begin position="17"/>
        <end position="149"/>
    </location>
</feature>
<keyword evidence="3" id="KW-1185">Reference proteome</keyword>
<reference evidence="3" key="1">
    <citation type="journal article" date="2013" name="Nature">
        <title>Pan genome of the phytoplankton Emiliania underpins its global distribution.</title>
        <authorList>
            <person name="Read B.A."/>
            <person name="Kegel J."/>
            <person name="Klute M.J."/>
            <person name="Kuo A."/>
            <person name="Lefebvre S.C."/>
            <person name="Maumus F."/>
            <person name="Mayer C."/>
            <person name="Miller J."/>
            <person name="Monier A."/>
            <person name="Salamov A."/>
            <person name="Young J."/>
            <person name="Aguilar M."/>
            <person name="Claverie J.M."/>
            <person name="Frickenhaus S."/>
            <person name="Gonzalez K."/>
            <person name="Herman E.K."/>
            <person name="Lin Y.C."/>
            <person name="Napier J."/>
            <person name="Ogata H."/>
            <person name="Sarno A.F."/>
            <person name="Shmutz J."/>
            <person name="Schroeder D."/>
            <person name="de Vargas C."/>
            <person name="Verret F."/>
            <person name="von Dassow P."/>
            <person name="Valentin K."/>
            <person name="Van de Peer Y."/>
            <person name="Wheeler G."/>
            <person name="Dacks J.B."/>
            <person name="Delwiche C.F."/>
            <person name="Dyhrman S.T."/>
            <person name="Glockner G."/>
            <person name="John U."/>
            <person name="Richards T."/>
            <person name="Worden A.Z."/>
            <person name="Zhang X."/>
            <person name="Grigoriev I.V."/>
            <person name="Allen A.E."/>
            <person name="Bidle K."/>
            <person name="Borodovsky M."/>
            <person name="Bowler C."/>
            <person name="Brownlee C."/>
            <person name="Cock J.M."/>
            <person name="Elias M."/>
            <person name="Gladyshev V.N."/>
            <person name="Groth M."/>
            <person name="Guda C."/>
            <person name="Hadaegh A."/>
            <person name="Iglesias-Rodriguez M.D."/>
            <person name="Jenkins J."/>
            <person name="Jones B.M."/>
            <person name="Lawson T."/>
            <person name="Leese F."/>
            <person name="Lindquist E."/>
            <person name="Lobanov A."/>
            <person name="Lomsadze A."/>
            <person name="Malik S.B."/>
            <person name="Marsh M.E."/>
            <person name="Mackinder L."/>
            <person name="Mock T."/>
            <person name="Mueller-Roeber B."/>
            <person name="Pagarete A."/>
            <person name="Parker M."/>
            <person name="Probert I."/>
            <person name="Quesneville H."/>
            <person name="Raines C."/>
            <person name="Rensing S.A."/>
            <person name="Riano-Pachon D.M."/>
            <person name="Richier S."/>
            <person name="Rokitta S."/>
            <person name="Shiraiwa Y."/>
            <person name="Soanes D.M."/>
            <person name="van der Giezen M."/>
            <person name="Wahlund T.M."/>
            <person name="Williams B."/>
            <person name="Wilson W."/>
            <person name="Wolfe G."/>
            <person name="Wurch L.L."/>
        </authorList>
    </citation>
    <scope>NUCLEOTIDE SEQUENCE</scope>
</reference>
<dbReference type="EnsemblProtists" id="EOD41862">
    <property type="protein sequence ID" value="EOD41862"/>
    <property type="gene ID" value="EMIHUDRAFT_431848"/>
</dbReference>